<proteinExistence type="predicted"/>
<accession>A0ABN0THU7</accession>
<comment type="caution">
    <text evidence="1">The sequence shown here is derived from an EMBL/GenBank/DDBJ whole genome shotgun (WGS) entry which is preliminary data.</text>
</comment>
<name>A0ABN0THU7_9ACTN</name>
<dbReference type="EMBL" id="BAAAGX010000003">
    <property type="protein sequence ID" value="GAA0222017.1"/>
    <property type="molecule type" value="Genomic_DNA"/>
</dbReference>
<dbReference type="Proteomes" id="UP001500967">
    <property type="component" value="Unassembled WGS sequence"/>
</dbReference>
<evidence type="ECO:0000313" key="1">
    <source>
        <dbReference type="EMBL" id="GAA0222017.1"/>
    </source>
</evidence>
<organism evidence="1 2">
    <name type="scientific">Cryptosporangium japonicum</name>
    <dbReference type="NCBI Taxonomy" id="80872"/>
    <lineage>
        <taxon>Bacteria</taxon>
        <taxon>Bacillati</taxon>
        <taxon>Actinomycetota</taxon>
        <taxon>Actinomycetes</taxon>
        <taxon>Cryptosporangiales</taxon>
        <taxon>Cryptosporangiaceae</taxon>
        <taxon>Cryptosporangium</taxon>
    </lineage>
</organism>
<sequence length="65" mass="7351">MLWGVTAEDLKDDLRSYLRQGRDVMLGKLDGLSEYDVRRPLVRPPAPTCWDWSSTSPGWSRAGSV</sequence>
<reference evidence="1 2" key="1">
    <citation type="journal article" date="2019" name="Int. J. Syst. Evol. Microbiol.">
        <title>The Global Catalogue of Microorganisms (GCM) 10K type strain sequencing project: providing services to taxonomists for standard genome sequencing and annotation.</title>
        <authorList>
            <consortium name="The Broad Institute Genomics Platform"/>
            <consortium name="The Broad Institute Genome Sequencing Center for Infectious Disease"/>
            <person name="Wu L."/>
            <person name="Ma J."/>
        </authorList>
    </citation>
    <scope>NUCLEOTIDE SEQUENCE [LARGE SCALE GENOMIC DNA]</scope>
    <source>
        <strain evidence="1 2">JCM 10425</strain>
    </source>
</reference>
<protein>
    <submittedName>
        <fullName evidence="1">Uncharacterized protein</fullName>
    </submittedName>
</protein>
<gene>
    <name evidence="1" type="ORF">GCM10009539_03990</name>
</gene>
<keyword evidence="2" id="KW-1185">Reference proteome</keyword>
<evidence type="ECO:0000313" key="2">
    <source>
        <dbReference type="Proteomes" id="UP001500967"/>
    </source>
</evidence>